<accession>A0ABD5YXG0</accession>
<evidence type="ECO:0000313" key="1">
    <source>
        <dbReference type="EMBL" id="MFC7192617.1"/>
    </source>
</evidence>
<gene>
    <name evidence="1" type="ORF">ACFQL7_24270</name>
</gene>
<name>A0ABD5YXG0_9EURY</name>
<keyword evidence="2" id="KW-1185">Reference proteome</keyword>
<dbReference type="EMBL" id="JBHTAX010000005">
    <property type="protein sequence ID" value="MFC7192617.1"/>
    <property type="molecule type" value="Genomic_DNA"/>
</dbReference>
<proteinExistence type="predicted"/>
<organism evidence="1 2">
    <name type="scientific">Halocatena marina</name>
    <dbReference type="NCBI Taxonomy" id="2934937"/>
    <lineage>
        <taxon>Archaea</taxon>
        <taxon>Methanobacteriati</taxon>
        <taxon>Methanobacteriota</taxon>
        <taxon>Stenosarchaea group</taxon>
        <taxon>Halobacteria</taxon>
        <taxon>Halobacteriales</taxon>
        <taxon>Natronomonadaceae</taxon>
        <taxon>Halocatena</taxon>
    </lineage>
</organism>
<reference evidence="1 2" key="1">
    <citation type="journal article" date="2019" name="Int. J. Syst. Evol. Microbiol.">
        <title>The Global Catalogue of Microorganisms (GCM) 10K type strain sequencing project: providing services to taxonomists for standard genome sequencing and annotation.</title>
        <authorList>
            <consortium name="The Broad Institute Genomics Platform"/>
            <consortium name="The Broad Institute Genome Sequencing Center for Infectious Disease"/>
            <person name="Wu L."/>
            <person name="Ma J."/>
        </authorList>
    </citation>
    <scope>NUCLEOTIDE SEQUENCE [LARGE SCALE GENOMIC DNA]</scope>
    <source>
        <strain evidence="1 2">RDMS1</strain>
    </source>
</reference>
<dbReference type="Pfam" id="PF13430">
    <property type="entry name" value="DUF4112"/>
    <property type="match status" value="1"/>
</dbReference>
<dbReference type="PANTHER" id="PTHR35519:SF2">
    <property type="entry name" value="PH DOMAIN PROTEIN"/>
    <property type="match status" value="1"/>
</dbReference>
<dbReference type="Proteomes" id="UP001596417">
    <property type="component" value="Unassembled WGS sequence"/>
</dbReference>
<dbReference type="RefSeq" id="WP_264556636.1">
    <property type="nucleotide sequence ID" value="NZ_CP109981.1"/>
</dbReference>
<evidence type="ECO:0000313" key="2">
    <source>
        <dbReference type="Proteomes" id="UP001596417"/>
    </source>
</evidence>
<comment type="caution">
    <text evidence="1">The sequence shown here is derived from an EMBL/GenBank/DDBJ whole genome shotgun (WGS) entry which is preliminary data.</text>
</comment>
<dbReference type="PANTHER" id="PTHR35519">
    <property type="entry name" value="MEMBRANE PROTEINS"/>
    <property type="match status" value="1"/>
</dbReference>
<dbReference type="InterPro" id="IPR025187">
    <property type="entry name" value="DUF4112"/>
</dbReference>
<dbReference type="GeneID" id="76202309"/>
<protein>
    <submittedName>
        <fullName evidence="1">DUF4112 domain-containing protein</fullName>
    </submittedName>
</protein>
<sequence length="127" mass="14000">MNSSAEQRTVLQRTQTVTHILDESARVLGTNDRIGIDPIVGVLPLSGDIAAALLSLYIELKAARYRVPLRTLALMEFNIAVDIVSGSIPVLERRLTPSGKPIFETLSFSKHRSIMIIDILCANIWDS</sequence>
<dbReference type="AlphaFoldDB" id="A0ABD5YXG0"/>